<dbReference type="RefSeq" id="WP_214438067.1">
    <property type="nucleotide sequence ID" value="NZ_JAECZB010000006.1"/>
</dbReference>
<comment type="caution">
    <text evidence="1">The sequence shown here is derived from an EMBL/GenBank/DDBJ whole genome shotgun (WGS) entry which is preliminary data.</text>
</comment>
<sequence>MLAISIVVVTAQEGLAIPIESILAQEGIRLLEEWLGINSNNQAAPYANQPWIETQQKTNFPSAYPGCPAPTYSQSHTGCPLHLPQVSPGFPVPTYTPMYPQG</sequence>
<organism evidence="1 2">
    <name type="scientific">Atlanticothrix silvestris CENA357</name>
    <dbReference type="NCBI Taxonomy" id="1725252"/>
    <lineage>
        <taxon>Bacteria</taxon>
        <taxon>Bacillati</taxon>
        <taxon>Cyanobacteriota</taxon>
        <taxon>Cyanophyceae</taxon>
        <taxon>Nostocales</taxon>
        <taxon>Nodulariaceae</taxon>
        <taxon>Atlanticothrix</taxon>
        <taxon>Atlanticothrix silvestris</taxon>
    </lineage>
</organism>
<dbReference type="EMBL" id="JAECZB010000006">
    <property type="protein sequence ID" value="MBH8551751.1"/>
    <property type="molecule type" value="Genomic_DNA"/>
</dbReference>
<protein>
    <submittedName>
        <fullName evidence="1">Uncharacterized protein</fullName>
    </submittedName>
</protein>
<evidence type="ECO:0000313" key="2">
    <source>
        <dbReference type="Proteomes" id="UP000599391"/>
    </source>
</evidence>
<name>A0A8J7HFT2_9CYAN</name>
<reference evidence="1 2" key="1">
    <citation type="journal article" date="2021" name="Int. J. Syst. Evol. Microbiol.">
        <title>Amazonocrinis nigriterrae gen. nov., sp. nov., Atlanticothrix silvestris gen. nov., sp. nov. and Dendronalium phyllosphericum gen. nov., sp. nov., nostocacean cyanobacteria from Brazilian environments.</title>
        <authorList>
            <person name="Alvarenga D.O."/>
            <person name="Andreote A.P.D."/>
            <person name="Branco L.H.Z."/>
            <person name="Delbaje E."/>
            <person name="Cruz R.B."/>
            <person name="Varani A.M."/>
            <person name="Fiore M.F."/>
        </authorList>
    </citation>
    <scope>NUCLEOTIDE SEQUENCE [LARGE SCALE GENOMIC DNA]</scope>
    <source>
        <strain evidence="1 2">CENA357</strain>
    </source>
</reference>
<evidence type="ECO:0000313" key="1">
    <source>
        <dbReference type="EMBL" id="MBH8551751.1"/>
    </source>
</evidence>
<accession>A0A8J7HFT2</accession>
<proteinExistence type="predicted"/>
<feature type="non-terminal residue" evidence="1">
    <location>
        <position position="102"/>
    </location>
</feature>
<keyword evidence="2" id="KW-1185">Reference proteome</keyword>
<dbReference type="AlphaFoldDB" id="A0A8J7HFT2"/>
<dbReference type="Proteomes" id="UP000599391">
    <property type="component" value="Unassembled WGS sequence"/>
</dbReference>
<gene>
    <name evidence="1" type="ORF">I8751_05040</name>
</gene>